<dbReference type="InterPro" id="IPR000330">
    <property type="entry name" value="SNF2_N"/>
</dbReference>
<dbReference type="Gene3D" id="3.40.50.10810">
    <property type="entry name" value="Tandem AAA-ATPase domain"/>
    <property type="match status" value="1"/>
</dbReference>
<accession>A0ABR4GA06</accession>
<dbReference type="InterPro" id="IPR055443">
    <property type="entry name" value="HEAT_ECM29"/>
</dbReference>
<dbReference type="Pfam" id="PF00271">
    <property type="entry name" value="Helicase_C"/>
    <property type="match status" value="1"/>
</dbReference>
<dbReference type="InterPro" id="IPR001650">
    <property type="entry name" value="Helicase_C-like"/>
</dbReference>
<evidence type="ECO:0000259" key="13">
    <source>
        <dbReference type="PROSITE" id="PS50089"/>
    </source>
</evidence>
<dbReference type="Gene3D" id="3.40.50.300">
    <property type="entry name" value="P-loop containing nucleotide triphosphate hydrolases"/>
    <property type="match status" value="1"/>
</dbReference>
<dbReference type="Pfam" id="PF12222">
    <property type="entry name" value="PNGaseA"/>
    <property type="match status" value="1"/>
</dbReference>
<name>A0ABR4GA06_9EURO</name>
<keyword evidence="8" id="KW-0862">Zinc</keyword>
<organism evidence="15 16">
    <name type="scientific">Aspergillus keveii</name>
    <dbReference type="NCBI Taxonomy" id="714993"/>
    <lineage>
        <taxon>Eukaryota</taxon>
        <taxon>Fungi</taxon>
        <taxon>Dikarya</taxon>
        <taxon>Ascomycota</taxon>
        <taxon>Pezizomycotina</taxon>
        <taxon>Eurotiomycetes</taxon>
        <taxon>Eurotiomycetidae</taxon>
        <taxon>Eurotiales</taxon>
        <taxon>Aspergillaceae</taxon>
        <taxon>Aspergillus</taxon>
        <taxon>Aspergillus subgen. Nidulantes</taxon>
    </lineage>
</organism>
<proteinExistence type="predicted"/>
<evidence type="ECO:0000256" key="9">
    <source>
        <dbReference type="ARBA" id="ARBA00022840"/>
    </source>
</evidence>
<dbReference type="PROSITE" id="PS51194">
    <property type="entry name" value="HELICASE_CTER"/>
    <property type="match status" value="1"/>
</dbReference>
<evidence type="ECO:0000256" key="10">
    <source>
        <dbReference type="ARBA" id="ARBA00022942"/>
    </source>
</evidence>
<evidence type="ECO:0000256" key="1">
    <source>
        <dbReference type="ARBA" id="ARBA00004496"/>
    </source>
</evidence>
<dbReference type="Pfam" id="PF13001">
    <property type="entry name" value="ECM29_N"/>
    <property type="match status" value="1"/>
</dbReference>
<dbReference type="Pfam" id="PF25156">
    <property type="entry name" value="PNGase_A_C"/>
    <property type="match status" value="1"/>
</dbReference>
<keyword evidence="9" id="KW-0067">ATP-binding</keyword>
<dbReference type="Gene3D" id="3.30.40.10">
    <property type="entry name" value="Zinc/RING finger domain, C3HC4 (zinc finger)"/>
    <property type="match status" value="1"/>
</dbReference>
<dbReference type="InterPro" id="IPR001841">
    <property type="entry name" value="Znf_RING"/>
</dbReference>
<dbReference type="Pfam" id="PF26021">
    <property type="entry name" value="Ferritin_C144_05"/>
    <property type="match status" value="1"/>
</dbReference>
<dbReference type="Pfam" id="PF24492">
    <property type="entry name" value="HEAT_ECM29"/>
    <property type="match status" value="1"/>
</dbReference>
<evidence type="ECO:0000256" key="6">
    <source>
        <dbReference type="ARBA" id="ARBA00022771"/>
    </source>
</evidence>
<evidence type="ECO:0000313" key="15">
    <source>
        <dbReference type="EMBL" id="KAL2795826.1"/>
    </source>
</evidence>
<dbReference type="SMART" id="SM00487">
    <property type="entry name" value="DEXDc"/>
    <property type="match status" value="1"/>
</dbReference>
<dbReference type="Pfam" id="PF00097">
    <property type="entry name" value="zf-C3HC4"/>
    <property type="match status" value="1"/>
</dbReference>
<gene>
    <name evidence="15" type="ORF">BJX66DRAFT_324376</name>
</gene>
<keyword evidence="16" id="KW-1185">Reference proteome</keyword>
<dbReference type="InterPro" id="IPR018957">
    <property type="entry name" value="Znf_C3HC4_RING-type"/>
</dbReference>
<comment type="subcellular location">
    <subcellularLocation>
        <location evidence="1">Cytoplasm</location>
    </subcellularLocation>
</comment>
<dbReference type="Gene3D" id="1.25.10.10">
    <property type="entry name" value="Leucine-rich Repeat Variant"/>
    <property type="match status" value="3"/>
</dbReference>
<dbReference type="InterPro" id="IPR013083">
    <property type="entry name" value="Znf_RING/FYVE/PHD"/>
</dbReference>
<dbReference type="InterPro" id="IPR024372">
    <property type="entry name" value="Ecm29_N"/>
</dbReference>
<dbReference type="Proteomes" id="UP001610563">
    <property type="component" value="Unassembled WGS sequence"/>
</dbReference>
<dbReference type="Pfam" id="PF23731">
    <property type="entry name" value="ARM_ECM29_C"/>
    <property type="match status" value="1"/>
</dbReference>
<feature type="region of interest" description="Disordered" evidence="12">
    <location>
        <begin position="841"/>
        <end position="871"/>
    </location>
</feature>
<dbReference type="SUPFAM" id="SSF52540">
    <property type="entry name" value="P-loop containing nucleoside triphosphate hydrolases"/>
    <property type="match status" value="2"/>
</dbReference>
<dbReference type="InterPro" id="IPR059033">
    <property type="entry name" value="C144_05_dom"/>
</dbReference>
<dbReference type="InterPro" id="IPR049730">
    <property type="entry name" value="SNF2/RAD54-like_C"/>
</dbReference>
<evidence type="ECO:0000256" key="12">
    <source>
        <dbReference type="SAM" id="MobiDB-lite"/>
    </source>
</evidence>
<dbReference type="SUPFAM" id="SSF57850">
    <property type="entry name" value="RING/U-box"/>
    <property type="match status" value="1"/>
</dbReference>
<dbReference type="SMART" id="SM00184">
    <property type="entry name" value="RING"/>
    <property type="match status" value="1"/>
</dbReference>
<evidence type="ECO:0000259" key="14">
    <source>
        <dbReference type="PROSITE" id="PS51194"/>
    </source>
</evidence>
<dbReference type="InterPro" id="IPR017907">
    <property type="entry name" value="Znf_RING_CS"/>
</dbReference>
<dbReference type="InterPro" id="IPR016024">
    <property type="entry name" value="ARM-type_fold"/>
</dbReference>
<dbReference type="PROSITE" id="PS50089">
    <property type="entry name" value="ZF_RING_2"/>
    <property type="match status" value="1"/>
</dbReference>
<dbReference type="GO" id="GO:0000502">
    <property type="term" value="C:proteasome complex"/>
    <property type="evidence" value="ECO:0007669"/>
    <property type="project" value="UniProtKB-KW"/>
</dbReference>
<feature type="domain" description="Helicase C-terminal" evidence="14">
    <location>
        <begin position="1347"/>
        <end position="1502"/>
    </location>
</feature>
<evidence type="ECO:0000256" key="7">
    <source>
        <dbReference type="ARBA" id="ARBA00022801"/>
    </source>
</evidence>
<evidence type="ECO:0000256" key="3">
    <source>
        <dbReference type="ARBA" id="ARBA00022723"/>
    </source>
</evidence>
<dbReference type="SUPFAM" id="SSF48371">
    <property type="entry name" value="ARM repeat"/>
    <property type="match status" value="1"/>
</dbReference>
<dbReference type="InterPro" id="IPR056948">
    <property type="entry name" value="PNGaseA_N"/>
</dbReference>
<dbReference type="Pfam" id="PF00176">
    <property type="entry name" value="SNF2-rel_dom"/>
    <property type="match status" value="1"/>
</dbReference>
<dbReference type="InterPro" id="IPR038718">
    <property type="entry name" value="SNF2-like_sf"/>
</dbReference>
<keyword evidence="10 15" id="KW-0647">Proteasome</keyword>
<dbReference type="EMBL" id="JBFTWV010000031">
    <property type="protein sequence ID" value="KAL2795826.1"/>
    <property type="molecule type" value="Genomic_DNA"/>
</dbReference>
<dbReference type="PANTHER" id="PTHR23346">
    <property type="entry name" value="TRANSLATIONAL ACTIVATOR GCN1-RELATED"/>
    <property type="match status" value="1"/>
</dbReference>
<dbReference type="InterPro" id="IPR014001">
    <property type="entry name" value="Helicase_ATP-bd"/>
</dbReference>
<evidence type="ECO:0000313" key="16">
    <source>
        <dbReference type="Proteomes" id="UP001610563"/>
    </source>
</evidence>
<dbReference type="PANTHER" id="PTHR23346:SF19">
    <property type="entry name" value="PROTEASOME ADAPTER AND SCAFFOLD PROTEIN ECM29"/>
    <property type="match status" value="1"/>
</dbReference>
<protein>
    <submittedName>
        <fullName evidence="15">Proteasome stabiliser-domain-containing protein</fullName>
    </submittedName>
</protein>
<dbReference type="SMART" id="SM00490">
    <property type="entry name" value="HELICc"/>
    <property type="match status" value="1"/>
</dbReference>
<dbReference type="InterPro" id="IPR027417">
    <property type="entry name" value="P-loop_NTPase"/>
</dbReference>
<evidence type="ECO:0000256" key="5">
    <source>
        <dbReference type="ARBA" id="ARBA00022741"/>
    </source>
</evidence>
<evidence type="ECO:0000256" key="11">
    <source>
        <dbReference type="PROSITE-ProRule" id="PRU00175"/>
    </source>
</evidence>
<evidence type="ECO:0000256" key="2">
    <source>
        <dbReference type="ARBA" id="ARBA00022490"/>
    </source>
</evidence>
<reference evidence="15 16" key="1">
    <citation type="submission" date="2024-07" db="EMBL/GenBank/DDBJ databases">
        <title>Section-level genome sequencing and comparative genomics of Aspergillus sections Usti and Cavernicolus.</title>
        <authorList>
            <consortium name="Lawrence Berkeley National Laboratory"/>
            <person name="Nybo J.L."/>
            <person name="Vesth T.C."/>
            <person name="Theobald S."/>
            <person name="Frisvad J.C."/>
            <person name="Larsen T.O."/>
            <person name="Kjaerboelling I."/>
            <person name="Rothschild-Mancinelli K."/>
            <person name="Lyhne E.K."/>
            <person name="Kogle M.E."/>
            <person name="Barry K."/>
            <person name="Clum A."/>
            <person name="Na H."/>
            <person name="Ledsgaard L."/>
            <person name="Lin J."/>
            <person name="Lipzen A."/>
            <person name="Kuo A."/>
            <person name="Riley R."/>
            <person name="Mondo S."/>
            <person name="Labutti K."/>
            <person name="Haridas S."/>
            <person name="Pangalinan J."/>
            <person name="Salamov A.A."/>
            <person name="Simmons B.A."/>
            <person name="Magnuson J.K."/>
            <person name="Chen J."/>
            <person name="Drula E."/>
            <person name="Henrissat B."/>
            <person name="Wiebenga A."/>
            <person name="Lubbers R.J."/>
            <person name="Gomes A.C."/>
            <person name="Makela M.R."/>
            <person name="Stajich J."/>
            <person name="Grigoriev I.V."/>
            <person name="Mortensen U.H."/>
            <person name="De Vries R.P."/>
            <person name="Baker S.E."/>
            <person name="Andersen M.R."/>
        </authorList>
    </citation>
    <scope>NUCLEOTIDE SEQUENCE [LARGE SCALE GENOMIC DNA]</scope>
    <source>
        <strain evidence="15 16">CBS 209.92</strain>
    </source>
</reference>
<keyword evidence="6 11" id="KW-0863">Zinc-finger</keyword>
<keyword evidence="4" id="KW-0677">Repeat</keyword>
<feature type="domain" description="RING-type" evidence="13">
    <location>
        <begin position="1243"/>
        <end position="1281"/>
    </location>
</feature>
<dbReference type="CDD" id="cd18793">
    <property type="entry name" value="SF2_C_SNF"/>
    <property type="match status" value="1"/>
</dbReference>
<keyword evidence="2" id="KW-0963">Cytoplasm</keyword>
<dbReference type="InterPro" id="IPR011989">
    <property type="entry name" value="ARM-like"/>
</dbReference>
<feature type="compositionally biased region" description="Polar residues" evidence="12">
    <location>
        <begin position="841"/>
        <end position="850"/>
    </location>
</feature>
<comment type="caution">
    <text evidence="15">The sequence shown here is derived from an EMBL/GenBank/DDBJ whole genome shotgun (WGS) entry which is preliminary data.</text>
</comment>
<evidence type="ECO:0000256" key="4">
    <source>
        <dbReference type="ARBA" id="ARBA00022737"/>
    </source>
</evidence>
<sequence>MYTGSFNVSVTARFSKEQNVKTPSMVLPISAQNSAHNSSSAFMVPAQEAKVTHTLDPRTSRAVVSISACGQSTEEFWWSNVFSSDTDAFDPAIQLYIDGTLAGVVWPFPVIFTGGVSPGFWRPVVGIDTFDLRSPEIDVSPFLPLITDGVSHSFEIKVVGLEVSDSGEAVVSNTVGSYWVVSGNIFLYLDHGADAQFPRNAMFGQAPEVIAPAPTLTTTRILIQNQTGFNESLAYSVRAERTLAIKSNEFVWSQNLSFSNIGLFNQQGLSQQTQQQTSGMALSGRLGDGSSLNELNFEYPLRVNTTYGHPNDGLTIDAWLQRGLQISTGIGIPGPVPDAITQAFARNTENESHGPLNKRRKLASGARSLRQINGSSASHVPNGYIPLARFDLQLVQLNEEGQLVSIPAAPENKLPESFIQITDADGETCFASRLYMIVTRDLSSWWDVNDHLKGGILAEEMGLGKTVEMITLMCLNRRVLRPEESFAGVGSGSLRPSGATLIITPPVILEQWKQEIELHAPSLQVFHYTGIHRHQTLSDRELIELMADNDVVLTTYNVLAREIHYAGDAPKRNLRHEKRFEARKSPLVKISWWRVCLDEAQMIESGVSNAAKVARLIPRQMAWAVTGTPLRKDITDLLGLLLFLQYEPFCGFIWKTLCAEFKPILSRIVNTLTLRHSKDLVRKELHLPPQKRVVITVPFTAVEEQHYRQLFEEMCDECGLDTTGSPRSNEWDPNDPWVIEKMRSWLVRLRQSCLYTAGNRRKGFATNNGPLRSVNEVLEVMIDQNDALLHAEERSLLLSQLRRGQFLENAKRKKEALDLWKTSLDRANVIVQQCRERLQLEQSKQQTPATNGDWKRAVSASDDEGEETEKNPRLNTFRQRLRAALEVQHISVFFTGNAYYQIKSDTELTKPDSEEFQALAKLEEEAYARAKLIRQEMLADISRKAKRYVKKIKEKSARQGLVAIPRMNPQLYSKGLESRRVLDRLETFCDMMNEHAIQYSEWRQKMVELLSQSLIDQEDDSELEGDEYEKSTKHQDEMYVYMEALRAMFADRHDSLTGQKNVLIAHEVKMATAQAQQGEGPSPPLYLEVMEKRGRLKPGPELGSLRSVITELRSLGTSLEWQANEGSSRARSELEVLTMVLENVVQMSTEQTKTASNIEKEVEMFRDTMNHRLEYYRQLQQISDTVAPYDEESAGKPLDHELFNSKLEQEEAFDEKISSLRAKGRYLIHLRDESGADETSKICIICQTGFEKGVLTVCGHKYCKDCLRLWWRQHRTCPVCKMRLKANDFHQITYKPQEFVVQEEKPSQSLDLGRQSHNSIYTDIGSGTLHEIKNIDLKDSFGTKIDTLARHILWLREHDPGAQSIVFSQYKSFLEYLANAFKRFKIGYSSVDEPDGISRFKSDPGIECFLLHAKAHSSGLNLINATHVFLCEPLINTAIELQAIARVHRIGQHRPTTVWMYLVSDTVEQSIYDISVSRRLDHILEKEREKKATDSSESNGLHGNGTNEAGAEDLSEVAIDSANSLEMQDAPLAKLMEGGAFGGELVNKDDLWKCLFGNPMQRQAKNGSLDAGGSESHAVRNKVISVCQHVNTRVKAPAIKLPVAALLKQFKEQKVQLIRHFDLIYLQQGIDRLGSDARVEILVPLLQGISEIGTSANQGAVVFNLVLRLLPLLKLPPKDSPDDVNLNSRLGLSDQDTAFLSHWFTKLLLLAPADKDAATCAGLSPAEYRFLNKDVPVTETWNPAREGGLNLTETKVQALKFISSGAFSDPERLLPAIIASADTNSRLSDLGEELLKRFIPDLENPEVVQQLYSLHFGAGTPDGALPARPALQTRLLVFLGKSVTATTDTEKIIRLIEEGLLSDSARSSQGLQASKLRTQIFNFTTWVVRMGSPSDLKRMAPKVIAGLMDFIRSQGWPSPGASGQRLPATDLSLRALAYESIGIIVPKADLEFNNGHEAISYLELIKWLFTSLSCDDSSSQIFVSIDQALGSILNSSIDVGDEESQRQLSHYLLSQMRTHSEDDDQETGCKVVRGPQYAAVRFSNRFLPYSNVVARWIDLMAVAGGTGKRQEISEEGKKGLHPYWYRLLNPIKDKKWEATSSSSDGEFRNSWFDFPSFLDATNFLLFTVVQGGTTSGIFSGRYKNSFAPAISFLRNLLFWKALQSSGISMEVEQDWDSKLDMMLATDETARKALKEYMKTNVQGSVSMFLEGALIGLVDESQNQESRRLFGQNFVSVCSLAANNIVENVVSSTLSLKVALSSNNQDAQNMAGRAIGILASHSAFPQEDLVALLTELSATLQSWESAIGERVLKVRGAILALAYIFSRLAFRKAGGKIPENRVDEFIQDVFGIIEKSRDSLLRQSAQIALGQLSLSRVLSATTVSDDKWETIREKLVKDAKAESSIAIAAIGLLVLTFSHGEAKFKALLDSLFDLHEIRSPEVHFTIGEAISNAIAGWNSKSLVPEFDVDEQLPDAATSTTVFTEIFDKIITDCRASKPSLRKASAIWLLCLIKNCGHMTEVQDRLRKCQITFARLLGDRDEMVQETGAQGLSLVYEMGDQSLKDDLVHDLVSSFTATNVSLGGGKINDDTELFEPGALPTGKGSSVNTYKDIMSLASEAGDPTLVYRFMSLASNNALWTSRAAFSKIGISSIFSDSSVNGYLAKNTKIYPKLFRYRFDPNPNVQRSMNTIWLALVKDPNAVITAHFDEIMSDLLKSLLSGREWRVRQASCAAISDLIQGHQPDVYAKYVDEIFTKAFKLVDDIKETVRLSALKLCQTITGSVIRTLEASNSDSKRVKAMLESTVPFLLSDKGMESSVKEVQTFALDALIQMIKKSSGSSMRPFVPSILEQFLNCLSSLEPQAVNYVHLNADKYGLTAQEIDKMRLSSIRTSPMMEVIERYLIDMLDGTGMKEFAVKLEGVLRSAVGLPSKVGCSRVLVLLSMRTVLFQPYADRFIQLLGKYVVDRNDTVSASYCSSIGYLMRLASDDRVLKTIEHAKTLYLTAEDANQRVISAEILHSSAKLSNDRFMAFASTALPFVFVAKHDLDEHVREVFEKTWQDNVGGNRAVALYIKEITDLVSENLDSARWAIKHTAALAIADAIKSLDVEIDLSTSEYLWPVLERALAGKTWEGKEKKLWEERPQLGELMKTITIREAKRNNPAYKPHGLTALGGVAQARKDLDLMPDAISLVSKVLDDLGDAGDPMDVDSGSGPGAKQTLEDTLAACVKCLVQCFSPVVVQAVQAATKDRSALENYLTALKPNINRAVGLGERQVQISMYEELRLLFTQLSTLASEGKNGELNRLGEMHGLLATLAGELLSCEIDLSVEAIRRGRAEATASFVGLSQTAGREIDTELRRSIADWRKGERSGPVRQILDQVMGQLAPA</sequence>
<keyword evidence="7" id="KW-0378">Hydrolase</keyword>
<feature type="compositionally biased region" description="Polar residues" evidence="12">
    <location>
        <begin position="1495"/>
        <end position="1507"/>
    </location>
</feature>
<keyword evidence="5" id="KW-0547">Nucleotide-binding</keyword>
<dbReference type="PROSITE" id="PS00518">
    <property type="entry name" value="ZF_RING_1"/>
    <property type="match status" value="1"/>
</dbReference>
<keyword evidence="3" id="KW-0479">Metal-binding</keyword>
<feature type="region of interest" description="Disordered" evidence="12">
    <location>
        <begin position="1488"/>
        <end position="1510"/>
    </location>
</feature>
<evidence type="ECO:0000256" key="8">
    <source>
        <dbReference type="ARBA" id="ARBA00022833"/>
    </source>
</evidence>